<dbReference type="EnsemblPlants" id="OBART01G34010.1">
    <property type="protein sequence ID" value="OBART01G34010.1"/>
    <property type="gene ID" value="OBART01G34010"/>
</dbReference>
<organism evidence="1">
    <name type="scientific">Oryza barthii</name>
    <dbReference type="NCBI Taxonomy" id="65489"/>
    <lineage>
        <taxon>Eukaryota</taxon>
        <taxon>Viridiplantae</taxon>
        <taxon>Streptophyta</taxon>
        <taxon>Embryophyta</taxon>
        <taxon>Tracheophyta</taxon>
        <taxon>Spermatophyta</taxon>
        <taxon>Magnoliopsida</taxon>
        <taxon>Liliopsida</taxon>
        <taxon>Poales</taxon>
        <taxon>Poaceae</taxon>
        <taxon>BOP clade</taxon>
        <taxon>Oryzoideae</taxon>
        <taxon>Oryzeae</taxon>
        <taxon>Oryzinae</taxon>
        <taxon>Oryza</taxon>
    </lineage>
</organism>
<dbReference type="Proteomes" id="UP000026960">
    <property type="component" value="Chromosome 1"/>
</dbReference>
<keyword evidence="2" id="KW-1185">Reference proteome</keyword>
<dbReference type="PaxDb" id="65489-OBART01G34010.1"/>
<name>A0A0D3EV37_9ORYZ</name>
<evidence type="ECO:0000313" key="1">
    <source>
        <dbReference type="EnsemblPlants" id="OBART01G34010.1"/>
    </source>
</evidence>
<dbReference type="Gramene" id="OBART01G34010.1">
    <property type="protein sequence ID" value="OBART01G34010.1"/>
    <property type="gene ID" value="OBART01G34010"/>
</dbReference>
<reference evidence="1" key="1">
    <citation type="journal article" date="2009" name="Rice">
        <title>De Novo Next Generation Sequencing of Plant Genomes.</title>
        <authorList>
            <person name="Rounsley S."/>
            <person name="Marri P.R."/>
            <person name="Yu Y."/>
            <person name="He R."/>
            <person name="Sisneros N."/>
            <person name="Goicoechea J.L."/>
            <person name="Lee S.J."/>
            <person name="Angelova A."/>
            <person name="Kudrna D."/>
            <person name="Luo M."/>
            <person name="Affourtit J."/>
            <person name="Desany B."/>
            <person name="Knight J."/>
            <person name="Niazi F."/>
            <person name="Egholm M."/>
            <person name="Wing R.A."/>
        </authorList>
    </citation>
    <scope>NUCLEOTIDE SEQUENCE [LARGE SCALE GENOMIC DNA]</scope>
    <source>
        <strain evidence="1">cv. IRGC 105608</strain>
    </source>
</reference>
<protein>
    <submittedName>
        <fullName evidence="1">Uncharacterized protein</fullName>
    </submittedName>
</protein>
<dbReference type="HOGENOM" id="CLU_181770_0_0_1"/>
<proteinExistence type="predicted"/>
<reference evidence="1" key="2">
    <citation type="submission" date="2015-03" db="UniProtKB">
        <authorList>
            <consortium name="EnsemblPlants"/>
        </authorList>
    </citation>
    <scope>IDENTIFICATION</scope>
</reference>
<accession>A0A0D3EV37</accession>
<sequence length="90" mass="9897">MEAMHVYRMKLDNQWPVRIQAMSTGGNLRVFVVLLVVQVCLLALLATPWTVHARSATAMFPANCPCPRFAECCRAAATGRHGQLATKSNP</sequence>
<dbReference type="AlphaFoldDB" id="A0A0D3EV37"/>
<evidence type="ECO:0000313" key="2">
    <source>
        <dbReference type="Proteomes" id="UP000026960"/>
    </source>
</evidence>